<keyword evidence="5" id="KW-1185">Reference proteome</keyword>
<organism evidence="4 5">
    <name type="scientific">Methanobacterium congolense</name>
    <dbReference type="NCBI Taxonomy" id="118062"/>
    <lineage>
        <taxon>Archaea</taxon>
        <taxon>Methanobacteriati</taxon>
        <taxon>Methanobacteriota</taxon>
        <taxon>Methanomada group</taxon>
        <taxon>Methanobacteria</taxon>
        <taxon>Methanobacteriales</taxon>
        <taxon>Methanobacteriaceae</taxon>
        <taxon>Methanobacterium</taxon>
    </lineage>
</organism>
<sequence length="274" mass="29760">MKIMVMAGTRDAVRIIEKLRAFEDTEILATTTTGYGGELARSAGAFSVISKGLGVDEIVQTISQKNIEVLVDATHPFAAEATKNAIKASEISGIKYLRFERPQVPLPDDDLVHEVKSFEEAASKVKEIVKTTSKKTAGNDMEDKIPTPKVLHLAGVSTLHHLTELIPPENIVARIVPSNYSLNKCFELGLTGENIIAMQGTFSKELNEAVMKEYHASVVLTKESGETGGTLSKIDAALELGIPVVVVTRPTVPELQNQMAFEDVNQVLAELHKI</sequence>
<gene>
    <name evidence="4" type="primary">cbiJ</name>
    <name evidence="4" type="ORF">MCBB_0430</name>
</gene>
<proteinExistence type="predicted"/>
<dbReference type="PROSITE" id="PS51014">
    <property type="entry name" value="COBK_CBIJ"/>
    <property type="match status" value="1"/>
</dbReference>
<dbReference type="NCBIfam" id="TIGR00715">
    <property type="entry name" value="precor6x_red"/>
    <property type="match status" value="1"/>
</dbReference>
<dbReference type="PANTHER" id="PTHR36925:SF1">
    <property type="entry name" value="COBALT-PRECORRIN-6A REDUCTASE"/>
    <property type="match status" value="1"/>
</dbReference>
<protein>
    <submittedName>
        <fullName evidence="4">Cobalt-precorrin-6A reductase</fullName>
        <ecNumber evidence="4">1.3.1.106</ecNumber>
    </submittedName>
</protein>
<dbReference type="PANTHER" id="PTHR36925">
    <property type="entry name" value="COBALT-PRECORRIN-6A REDUCTASE"/>
    <property type="match status" value="1"/>
</dbReference>
<dbReference type="EMBL" id="LT607756">
    <property type="protein sequence ID" value="SCG85009.1"/>
    <property type="molecule type" value="Genomic_DNA"/>
</dbReference>
<dbReference type="Pfam" id="PF02571">
    <property type="entry name" value="CbiJ"/>
    <property type="match status" value="1"/>
</dbReference>
<dbReference type="GeneID" id="30411290"/>
<dbReference type="STRING" id="118062.MCBB_0430"/>
<dbReference type="GO" id="GO:0009236">
    <property type="term" value="P:cobalamin biosynthetic process"/>
    <property type="evidence" value="ECO:0007669"/>
    <property type="project" value="UniProtKB-UniPathway"/>
</dbReference>
<dbReference type="EC" id="1.3.1.106" evidence="4"/>
<evidence type="ECO:0000256" key="2">
    <source>
        <dbReference type="ARBA" id="ARBA00022573"/>
    </source>
</evidence>
<dbReference type="AlphaFoldDB" id="A0A1D3L0K2"/>
<keyword evidence="2" id="KW-0169">Cobalamin biosynthesis</keyword>
<name>A0A1D3L0K2_9EURY</name>
<comment type="pathway">
    <text evidence="1">Cofactor biosynthesis; adenosylcobalamin biosynthesis.</text>
</comment>
<evidence type="ECO:0000313" key="4">
    <source>
        <dbReference type="EMBL" id="SCG85009.1"/>
    </source>
</evidence>
<dbReference type="OrthoDB" id="6027at2157"/>
<dbReference type="PATRIC" id="fig|129848.4.peg.432"/>
<keyword evidence="3 4" id="KW-0560">Oxidoreductase</keyword>
<dbReference type="GO" id="GO:0016994">
    <property type="term" value="F:precorrin-6A reductase activity"/>
    <property type="evidence" value="ECO:0007669"/>
    <property type="project" value="InterPro"/>
</dbReference>
<dbReference type="InterPro" id="IPR003723">
    <property type="entry name" value="Precorrin-6x_reduct"/>
</dbReference>
<reference evidence="4 5" key="1">
    <citation type="submission" date="2016-08" db="EMBL/GenBank/DDBJ databases">
        <authorList>
            <person name="Seilhamer J.J."/>
        </authorList>
    </citation>
    <scope>NUCLEOTIDE SEQUENCE [LARGE SCALE GENOMIC DNA]</scope>
    <source>
        <strain evidence="4">Buetzberg</strain>
    </source>
</reference>
<accession>A0A1D3L0K2</accession>
<evidence type="ECO:0000313" key="5">
    <source>
        <dbReference type="Proteomes" id="UP000094707"/>
    </source>
</evidence>
<dbReference type="UniPathway" id="UPA00148"/>
<dbReference type="Proteomes" id="UP000094707">
    <property type="component" value="Chromosome I"/>
</dbReference>
<dbReference type="KEGG" id="mcub:MCBB_0430"/>
<dbReference type="RefSeq" id="WP_071906140.1">
    <property type="nucleotide sequence ID" value="NZ_LT607756.1"/>
</dbReference>
<evidence type="ECO:0000256" key="3">
    <source>
        <dbReference type="ARBA" id="ARBA00023002"/>
    </source>
</evidence>
<evidence type="ECO:0000256" key="1">
    <source>
        <dbReference type="ARBA" id="ARBA00004953"/>
    </source>
</evidence>